<protein>
    <submittedName>
        <fullName evidence="1">Endonuclease/exonuclease/phosphatase family protein</fullName>
    </submittedName>
</protein>
<dbReference type="GO" id="GO:0004519">
    <property type="term" value="F:endonuclease activity"/>
    <property type="evidence" value="ECO:0007669"/>
    <property type="project" value="UniProtKB-KW"/>
</dbReference>
<keyword evidence="1" id="KW-0540">Nuclease</keyword>
<keyword evidence="2" id="KW-1185">Reference proteome</keyword>
<proteinExistence type="predicted"/>
<sequence>MKITTWNCAGALRKKFDFLETLESDIYIIQECEEPHKSNNPNYKDWAKNHLWIGDTKNKGLGIFAKPEIQLEKLDWSNVFQDHTVKHFLPCRVNESFQLLGVWTHRNNSPNFGYIGQFWKYLQTNMTNFEEIIVGGDFNSNVIWDQWDRWWNHSDVVKTLEEKGIKSLYHQHFQESQGRETKPTFFHRKNSQTSYHIDYLFASSKFHQNLQLIEVSESEEWLKISDHFPLTAIFKF</sequence>
<name>A0ABS7N3U3_9BACT</name>
<keyword evidence="1" id="KW-0255">Endonuclease</keyword>
<dbReference type="RefSeq" id="WP_134202146.1">
    <property type="nucleotide sequence ID" value="NZ_JAHVHP010000001.1"/>
</dbReference>
<keyword evidence="1" id="KW-0378">Hydrolase</keyword>
<evidence type="ECO:0000313" key="1">
    <source>
        <dbReference type="EMBL" id="MBY5950998.1"/>
    </source>
</evidence>
<evidence type="ECO:0000313" key="2">
    <source>
        <dbReference type="Proteomes" id="UP000766609"/>
    </source>
</evidence>
<comment type="caution">
    <text evidence="1">The sequence shown here is derived from an EMBL/GenBank/DDBJ whole genome shotgun (WGS) entry which is preliminary data.</text>
</comment>
<dbReference type="Proteomes" id="UP000766609">
    <property type="component" value="Unassembled WGS sequence"/>
</dbReference>
<dbReference type="Gene3D" id="3.60.10.10">
    <property type="entry name" value="Endonuclease/exonuclease/phosphatase"/>
    <property type="match status" value="1"/>
</dbReference>
<dbReference type="InterPro" id="IPR036691">
    <property type="entry name" value="Endo/exonu/phosph_ase_sf"/>
</dbReference>
<organism evidence="1 2">
    <name type="scientific">Algoriphagus marincola</name>
    <dbReference type="NCBI Taxonomy" id="264027"/>
    <lineage>
        <taxon>Bacteria</taxon>
        <taxon>Pseudomonadati</taxon>
        <taxon>Bacteroidota</taxon>
        <taxon>Cytophagia</taxon>
        <taxon>Cytophagales</taxon>
        <taxon>Cyclobacteriaceae</taxon>
        <taxon>Algoriphagus</taxon>
    </lineage>
</organism>
<dbReference type="EMBL" id="JAHVHP010000001">
    <property type="protein sequence ID" value="MBY5950998.1"/>
    <property type="molecule type" value="Genomic_DNA"/>
</dbReference>
<accession>A0ABS7N3U3</accession>
<reference evidence="1 2" key="1">
    <citation type="submission" date="2021-06" db="EMBL/GenBank/DDBJ databases">
        <title>44 bacteria genomes isolated from Dapeng, Shenzhen.</title>
        <authorList>
            <person name="Zheng W."/>
            <person name="Yu S."/>
            <person name="Huang Y."/>
        </authorList>
    </citation>
    <scope>NUCLEOTIDE SEQUENCE [LARGE SCALE GENOMIC DNA]</scope>
    <source>
        <strain evidence="1 2">DP5N14-6</strain>
    </source>
</reference>
<gene>
    <name evidence="1" type="ORF">KUV23_08440</name>
</gene>
<dbReference type="SUPFAM" id="SSF56219">
    <property type="entry name" value="DNase I-like"/>
    <property type="match status" value="1"/>
</dbReference>